<proteinExistence type="predicted"/>
<sequence>MKIWITEQEAYKLVQNNDAVLFDCRGIMDNLAQSIQNYYEERIEGAEYIHSFLMGNNPISGGRHPLPDLNDFIDIVESIAQGKLIIGYDNRNSFYGTRFVFLCHLVGIECFLIQEGYEDLKLFKKSTKDSFEEKQHATVKFYNSTVKEYEMAVEMNKELANRDLNKNFNKEIITFCNNIQSLIKAPQHDVVLIDARAHERYVGEVEPMDKIAGHIPTAINIPFSEVYADGLPKKSEALREVFKNVLGKESIIYCGSGLSATPLYVALKTLDQNVKVYAGSYSEWVSKYPNQIETGEQK</sequence>
<organism evidence="4 5">
    <name type="scientific">Macrococcoides goetzii</name>
    <dbReference type="NCBI Taxonomy" id="1891097"/>
    <lineage>
        <taxon>Bacteria</taxon>
        <taxon>Bacillati</taxon>
        <taxon>Bacillota</taxon>
        <taxon>Bacilli</taxon>
        <taxon>Bacillales</taxon>
        <taxon>Staphylococcaceae</taxon>
        <taxon>Macrococcoides</taxon>
    </lineage>
</organism>
<comment type="caution">
    <text evidence="4">The sequence shown here is derived from an EMBL/GenBank/DDBJ whole genome shotgun (WGS) entry which is preliminary data.</text>
</comment>
<dbReference type="InterPro" id="IPR045078">
    <property type="entry name" value="TST/MPST-like"/>
</dbReference>
<dbReference type="RefSeq" id="WP_099578155.1">
    <property type="nucleotide sequence ID" value="NZ_MJBI02000001.1"/>
</dbReference>
<dbReference type="SUPFAM" id="SSF52821">
    <property type="entry name" value="Rhodanese/Cell cycle control phosphatase"/>
    <property type="match status" value="2"/>
</dbReference>
<dbReference type="PANTHER" id="PTHR11364:SF27">
    <property type="entry name" value="SULFURTRANSFERASE"/>
    <property type="match status" value="1"/>
</dbReference>
<dbReference type="Proteomes" id="UP000229523">
    <property type="component" value="Unassembled WGS sequence"/>
</dbReference>
<evidence type="ECO:0000259" key="3">
    <source>
        <dbReference type="PROSITE" id="PS50206"/>
    </source>
</evidence>
<dbReference type="InterPro" id="IPR036873">
    <property type="entry name" value="Rhodanese-like_dom_sf"/>
</dbReference>
<dbReference type="Pfam" id="PF00581">
    <property type="entry name" value="Rhodanese"/>
    <property type="match status" value="1"/>
</dbReference>
<dbReference type="EMBL" id="MJBI02000001">
    <property type="protein sequence ID" value="RAI82578.1"/>
    <property type="molecule type" value="Genomic_DNA"/>
</dbReference>
<evidence type="ECO:0000256" key="1">
    <source>
        <dbReference type="ARBA" id="ARBA00022679"/>
    </source>
</evidence>
<feature type="domain" description="Rhodanese" evidence="3">
    <location>
        <begin position="186"/>
        <end position="293"/>
    </location>
</feature>
<keyword evidence="5" id="KW-1185">Reference proteome</keyword>
<keyword evidence="1" id="KW-0808">Transferase</keyword>
<protein>
    <submittedName>
        <fullName evidence="4">Sulfurtransferase</fullName>
    </submittedName>
</protein>
<evidence type="ECO:0000313" key="5">
    <source>
        <dbReference type="Proteomes" id="UP000229523"/>
    </source>
</evidence>
<dbReference type="SMART" id="SM00450">
    <property type="entry name" value="RHOD"/>
    <property type="match status" value="2"/>
</dbReference>
<name>A0A2G5NU37_9STAP</name>
<gene>
    <name evidence="4" type="ORF">BFS35_002525</name>
</gene>
<dbReference type="InterPro" id="IPR001763">
    <property type="entry name" value="Rhodanese-like_dom"/>
</dbReference>
<keyword evidence="2" id="KW-0677">Repeat</keyword>
<dbReference type="PANTHER" id="PTHR11364">
    <property type="entry name" value="THIOSULFATE SULFERTANSFERASE"/>
    <property type="match status" value="1"/>
</dbReference>
<dbReference type="AlphaFoldDB" id="A0A2G5NU37"/>
<evidence type="ECO:0000313" key="4">
    <source>
        <dbReference type="EMBL" id="RAI82578.1"/>
    </source>
</evidence>
<dbReference type="Gene3D" id="3.40.250.10">
    <property type="entry name" value="Rhodanese-like domain"/>
    <property type="match status" value="2"/>
</dbReference>
<dbReference type="GO" id="GO:0004792">
    <property type="term" value="F:thiosulfate-cyanide sulfurtransferase activity"/>
    <property type="evidence" value="ECO:0007669"/>
    <property type="project" value="TreeGrafter"/>
</dbReference>
<accession>A0A2G5NU37</accession>
<dbReference type="PROSITE" id="PS50206">
    <property type="entry name" value="RHODANESE_3"/>
    <property type="match status" value="1"/>
</dbReference>
<reference evidence="4 5" key="1">
    <citation type="journal article" date="2018" name="Front. Microbiol.">
        <title>Description and Comparative Genomics of Macrococcus caseolyticus subsp. hominis subsp. nov., Macrococcus goetzii sp. nov., Macrococcus epidermidis sp. nov., and Macrococcus bohemicus sp. nov., Novel Macrococci From Human Clinical Material With Virulence Potential and Suspected Uptake of Foreign DNA by Natural Transformation.</title>
        <authorList>
            <person name="Maslanova I."/>
            <person name="Wertheimer Z."/>
            <person name="Sedlacek I."/>
            <person name="Svec P."/>
            <person name="Indrakova A."/>
            <person name="Kovarovic V."/>
            <person name="Schumann P."/>
            <person name="Sproer C."/>
            <person name="Kralova S."/>
            <person name="Sedo O."/>
            <person name="Kristofova L."/>
            <person name="Vrbovska V."/>
            <person name="Fuzik T."/>
            <person name="Petras P."/>
            <person name="Zdrahal Z."/>
            <person name="Ruzickova V."/>
            <person name="Doskar J."/>
            <person name="Pantucek R."/>
        </authorList>
    </citation>
    <scope>NUCLEOTIDE SEQUENCE [LARGE SCALE GENOMIC DNA]</scope>
    <source>
        <strain evidence="4 5">CCM 4927</strain>
    </source>
</reference>
<evidence type="ECO:0000256" key="2">
    <source>
        <dbReference type="ARBA" id="ARBA00022737"/>
    </source>
</evidence>
<dbReference type="CDD" id="cd01449">
    <property type="entry name" value="TST_Repeat_2"/>
    <property type="match status" value="1"/>
</dbReference>